<evidence type="ECO:0000313" key="2">
    <source>
        <dbReference type="EMBL" id="KAH7357988.1"/>
    </source>
</evidence>
<gene>
    <name evidence="2" type="ORF">B0T11DRAFT_98535</name>
</gene>
<accession>A0A8K0TGE8</accession>
<comment type="caution">
    <text evidence="2">The sequence shown here is derived from an EMBL/GenBank/DDBJ whole genome shotgun (WGS) entry which is preliminary data.</text>
</comment>
<dbReference type="AlphaFoldDB" id="A0A8K0TGE8"/>
<dbReference type="EMBL" id="JAGPXD010000004">
    <property type="protein sequence ID" value="KAH7357988.1"/>
    <property type="molecule type" value="Genomic_DNA"/>
</dbReference>
<proteinExistence type="predicted"/>
<evidence type="ECO:0000256" key="1">
    <source>
        <dbReference type="SAM" id="MobiDB-lite"/>
    </source>
</evidence>
<evidence type="ECO:0000313" key="3">
    <source>
        <dbReference type="Proteomes" id="UP000813385"/>
    </source>
</evidence>
<sequence>MEDDGSTMAEASDRVASDGSSSVELNALDTRDSLCGSAASWSSAFAEAGISDSAEQSPCPSAASSDNTSEPQPFPLPNWLLEHCVTLREAWKDTPDFLDLLGEAAFDQETGLLTEAEVCRIQAQDLASMCHVMDVTWFDPLLMLARPEEQRSVRNPRHFSKDVVLLRSPVSSQLPTYRTFFLAAVAKQFAKTIDADLMLLDSEDIKDFTEECWDVTDRVEEDLCAGKLFEPCFRPPNEAVKTPAEDEDLDSSVITWTEPLAALLSAPEAKRRNQSVPFDDERMPSLVIFLSVDQSTVNDHLGSRLRKLLKASLVHKHTIILFARDRYTRQDTLHYDKLMRIHGVELVQLLPVRTPQMRELLMADQRAEQRHKTVRYLQRRIRHRTPGANKPSLVMPHTKWGFLGASLAAKLTRDHVSQMSSLASEILRCLGEVTDDDQIKRAVLGVGRPPEGTRGLGVCCRRFWRRWFC</sequence>
<feature type="region of interest" description="Disordered" evidence="1">
    <location>
        <begin position="52"/>
        <end position="71"/>
    </location>
</feature>
<name>A0A8K0TGE8_9PEZI</name>
<dbReference type="Proteomes" id="UP000813385">
    <property type="component" value="Unassembled WGS sequence"/>
</dbReference>
<organism evidence="2 3">
    <name type="scientific">Plectosphaerella cucumerina</name>
    <dbReference type="NCBI Taxonomy" id="40658"/>
    <lineage>
        <taxon>Eukaryota</taxon>
        <taxon>Fungi</taxon>
        <taxon>Dikarya</taxon>
        <taxon>Ascomycota</taxon>
        <taxon>Pezizomycotina</taxon>
        <taxon>Sordariomycetes</taxon>
        <taxon>Hypocreomycetidae</taxon>
        <taxon>Glomerellales</taxon>
        <taxon>Plectosphaerellaceae</taxon>
        <taxon>Plectosphaerella</taxon>
    </lineage>
</organism>
<protein>
    <submittedName>
        <fullName evidence="2">Uncharacterized protein</fullName>
    </submittedName>
</protein>
<feature type="compositionally biased region" description="Polar residues" evidence="1">
    <location>
        <begin position="53"/>
        <end position="71"/>
    </location>
</feature>
<reference evidence="2" key="1">
    <citation type="journal article" date="2021" name="Nat. Commun.">
        <title>Genetic determinants of endophytism in the Arabidopsis root mycobiome.</title>
        <authorList>
            <person name="Mesny F."/>
            <person name="Miyauchi S."/>
            <person name="Thiergart T."/>
            <person name="Pickel B."/>
            <person name="Atanasova L."/>
            <person name="Karlsson M."/>
            <person name="Huettel B."/>
            <person name="Barry K.W."/>
            <person name="Haridas S."/>
            <person name="Chen C."/>
            <person name="Bauer D."/>
            <person name="Andreopoulos W."/>
            <person name="Pangilinan J."/>
            <person name="LaButti K."/>
            <person name="Riley R."/>
            <person name="Lipzen A."/>
            <person name="Clum A."/>
            <person name="Drula E."/>
            <person name="Henrissat B."/>
            <person name="Kohler A."/>
            <person name="Grigoriev I.V."/>
            <person name="Martin F.M."/>
            <person name="Hacquard S."/>
        </authorList>
    </citation>
    <scope>NUCLEOTIDE SEQUENCE</scope>
    <source>
        <strain evidence="2">MPI-CAGE-AT-0016</strain>
    </source>
</reference>
<keyword evidence="3" id="KW-1185">Reference proteome</keyword>
<feature type="region of interest" description="Disordered" evidence="1">
    <location>
        <begin position="1"/>
        <end position="23"/>
    </location>
</feature>